<keyword evidence="6" id="KW-1185">Reference proteome</keyword>
<comment type="subcellular location">
    <subcellularLocation>
        <location evidence="1">Secreted</location>
    </subcellularLocation>
</comment>
<evidence type="ECO:0000259" key="4">
    <source>
        <dbReference type="Pfam" id="PF24517"/>
    </source>
</evidence>
<evidence type="ECO:0000256" key="3">
    <source>
        <dbReference type="ARBA" id="ARBA00022729"/>
    </source>
</evidence>
<evidence type="ECO:0000256" key="1">
    <source>
        <dbReference type="ARBA" id="ARBA00004613"/>
    </source>
</evidence>
<dbReference type="Pfam" id="PF24517">
    <property type="entry name" value="CBM96"/>
    <property type="match status" value="1"/>
</dbReference>
<dbReference type="RefSeq" id="WP_216437835.1">
    <property type="nucleotide sequence ID" value="NZ_JAHLQF010000001.1"/>
</dbReference>
<keyword evidence="3" id="KW-0732">Signal</keyword>
<keyword evidence="2" id="KW-0964">Secreted</keyword>
<dbReference type="InterPro" id="IPR055372">
    <property type="entry name" value="CBM96"/>
</dbReference>
<organism evidence="5 6">
    <name type="scientific">Clostridium mobile</name>
    <dbReference type="NCBI Taxonomy" id="2841512"/>
    <lineage>
        <taxon>Bacteria</taxon>
        <taxon>Bacillati</taxon>
        <taxon>Bacillota</taxon>
        <taxon>Clostridia</taxon>
        <taxon>Eubacteriales</taxon>
        <taxon>Clostridiaceae</taxon>
        <taxon>Clostridium</taxon>
    </lineage>
</organism>
<proteinExistence type="predicted"/>
<dbReference type="Proteomes" id="UP000726170">
    <property type="component" value="Unassembled WGS sequence"/>
</dbReference>
<accession>A0ABS6EE22</accession>
<reference evidence="5 6" key="1">
    <citation type="submission" date="2021-06" db="EMBL/GenBank/DDBJ databases">
        <authorList>
            <person name="Sun Q."/>
            <person name="Li D."/>
        </authorList>
    </citation>
    <scope>NUCLEOTIDE SEQUENCE [LARGE SCALE GENOMIC DNA]</scope>
    <source>
        <strain evidence="5 6">MSJ-11</strain>
    </source>
</reference>
<comment type="caution">
    <text evidence="5">The sequence shown here is derived from an EMBL/GenBank/DDBJ whole genome shotgun (WGS) entry which is preliminary data.</text>
</comment>
<evidence type="ECO:0000313" key="5">
    <source>
        <dbReference type="EMBL" id="MBU5483456.1"/>
    </source>
</evidence>
<dbReference type="EMBL" id="JAHLQF010000001">
    <property type="protein sequence ID" value="MBU5483456.1"/>
    <property type="molecule type" value="Genomic_DNA"/>
</dbReference>
<feature type="domain" description="Carbohydrate-binding module family 96" evidence="4">
    <location>
        <begin position="62"/>
        <end position="221"/>
    </location>
</feature>
<evidence type="ECO:0000256" key="2">
    <source>
        <dbReference type="ARBA" id="ARBA00022525"/>
    </source>
</evidence>
<dbReference type="NCBIfam" id="NF033679">
    <property type="entry name" value="DNRLRE_dom"/>
    <property type="match status" value="1"/>
</dbReference>
<name>A0ABS6EE22_9CLOT</name>
<evidence type="ECO:0000313" key="6">
    <source>
        <dbReference type="Proteomes" id="UP000726170"/>
    </source>
</evidence>
<protein>
    <submittedName>
        <fullName evidence="5">DNRLRE domain-containing protein</fullName>
    </submittedName>
</protein>
<sequence length="525" mass="59313">MYNNRMEAEFAIIWKRESDLGGSLWVSTFDDSLSGTLTVHRPPKNRMEAEVRALLPERHEVKASVIKDTYVTDYRPTLNYGESSIMKVGTDKDGYVFRSLVQFGIPEDLQRMRITKAKMKLYSDDPSSFKGLEISYPDKEWGEYNVVWMGQPSRKSVYKTVNLESGLYEHIIDVTEAIRDLWNVYPHQNLGFILKSEDESIIQMKNFGTKESTTPPEITIEYFDEDLFSTTGSVIGGRVNVRRTEWSDLGGKLNVWKDSGDSEIDGNVIVNHPDMTRGKITIAKLSQIHGKITPHRPFSDMNGNVEISAMPTNNLNGYLNVMHSKDIEGKVKVQELEWSDLDSKIPTTHHNGINGRVDVWYKSDLDGEVIVNPLEREDLDGRLPISSHNGLNAKMQVLYKSQINGNVDIRYKSQLDGRIHVQTKGDTEIDGAIRIIYKSDLDGFIRTNPVGFKGRIVVDAVNGIDGKITISAKGQDLHGVFTTTLKNDMNGHINVRTMDIDDLYSQINVGEVPDLDEGIIYAFIM</sequence>
<gene>
    <name evidence="5" type="ORF">KQI86_03885</name>
</gene>